<dbReference type="HOGENOM" id="CLU_2770005_0_0_7"/>
<organism evidence="2 3">
    <name type="scientific">Geobacter pickeringii</name>
    <dbReference type="NCBI Taxonomy" id="345632"/>
    <lineage>
        <taxon>Bacteria</taxon>
        <taxon>Pseudomonadati</taxon>
        <taxon>Thermodesulfobacteriota</taxon>
        <taxon>Desulfuromonadia</taxon>
        <taxon>Geobacterales</taxon>
        <taxon>Geobacteraceae</taxon>
        <taxon>Geobacter</taxon>
    </lineage>
</organism>
<dbReference type="Gene3D" id="3.30.70.1140">
    <property type="entry name" value="Phospho-2-dehydro-3-deoxyheptonate aldolase, domain 1"/>
    <property type="match status" value="1"/>
</dbReference>
<dbReference type="Pfam" id="PF18152">
    <property type="entry name" value="DAHP_snth_FXD"/>
    <property type="match status" value="1"/>
</dbReference>
<dbReference type="RefSeq" id="WP_039741480.1">
    <property type="nucleotide sequence ID" value="NZ_CP009788.1"/>
</dbReference>
<dbReference type="EMBL" id="CP009788">
    <property type="protein sequence ID" value="AJE03060.1"/>
    <property type="molecule type" value="Genomic_DNA"/>
</dbReference>
<dbReference type="Proteomes" id="UP000057609">
    <property type="component" value="Chromosome"/>
</dbReference>
<feature type="domain" description="DAHP synthase ferredoxin-like" evidence="1">
    <location>
        <begin position="1"/>
        <end position="67"/>
    </location>
</feature>
<protein>
    <recommendedName>
        <fullName evidence="1">DAHP synthase ferredoxin-like domain-containing protein</fullName>
    </recommendedName>
</protein>
<evidence type="ECO:0000313" key="2">
    <source>
        <dbReference type="EMBL" id="AJE03060.1"/>
    </source>
</evidence>
<dbReference type="SUPFAM" id="SSF51569">
    <property type="entry name" value="Aldolase"/>
    <property type="match status" value="1"/>
</dbReference>
<dbReference type="InterPro" id="IPR041071">
    <property type="entry name" value="DAHP_snth_FXD"/>
</dbReference>
<dbReference type="STRING" id="345632.GPICK_06490"/>
<evidence type="ECO:0000313" key="3">
    <source>
        <dbReference type="Proteomes" id="UP000057609"/>
    </source>
</evidence>
<evidence type="ECO:0000259" key="1">
    <source>
        <dbReference type="Pfam" id="PF18152"/>
    </source>
</evidence>
<dbReference type="KEGG" id="gpi:GPICK_06490"/>
<accession>A0A0B5BEV3</accession>
<dbReference type="AlphaFoldDB" id="A0A0B5BEV3"/>
<proteinExistence type="predicted"/>
<gene>
    <name evidence="2" type="ORF">GPICK_06490</name>
</gene>
<keyword evidence="3" id="KW-1185">Reference proteome</keyword>
<dbReference type="OrthoDB" id="5397816at2"/>
<reference evidence="2 3" key="1">
    <citation type="journal article" date="2015" name="Genome Announc.">
        <title>Complete Genome of Geobacter pickeringii G13T, a Metal-Reducing Isolate from Sedimentary Kaolin Deposits.</title>
        <authorList>
            <person name="Badalamenti J.P."/>
            <person name="Bond D.R."/>
        </authorList>
    </citation>
    <scope>NUCLEOTIDE SEQUENCE [LARGE SCALE GENOMIC DNA]</scope>
    <source>
        <strain evidence="2 3">G13</strain>
    </source>
</reference>
<sequence>MLIIMKKSAGEEALVRIKEYLINRDFDIHQSTGANRIIIGVIGDTDTLDQHEMEQMPGVLQVVRISKEE</sequence>
<name>A0A0B5BEV3_9BACT</name>